<keyword evidence="2" id="KW-0812">Transmembrane</keyword>
<reference evidence="4" key="1">
    <citation type="journal article" date="2017" name="Nat. Microbiol.">
        <title>Global analysis of biosynthetic gene clusters reveals vast potential of secondary metabolite production in Penicillium species.</title>
        <authorList>
            <person name="Nielsen J.C."/>
            <person name="Grijseels S."/>
            <person name="Prigent S."/>
            <person name="Ji B."/>
            <person name="Dainat J."/>
            <person name="Nielsen K.F."/>
            <person name="Frisvad J.C."/>
            <person name="Workman M."/>
            <person name="Nielsen J."/>
        </authorList>
    </citation>
    <scope>NUCLEOTIDE SEQUENCE [LARGE SCALE GENOMIC DNA]</scope>
    <source>
        <strain evidence="4">IBT 31321</strain>
    </source>
</reference>
<name>A0A1V6U8X3_9EURO</name>
<evidence type="ECO:0000256" key="1">
    <source>
        <dbReference type="SAM" id="MobiDB-lite"/>
    </source>
</evidence>
<evidence type="ECO:0000313" key="4">
    <source>
        <dbReference type="Proteomes" id="UP000191500"/>
    </source>
</evidence>
<keyword evidence="2" id="KW-1133">Transmembrane helix</keyword>
<evidence type="ECO:0008006" key="5">
    <source>
        <dbReference type="Google" id="ProtNLM"/>
    </source>
</evidence>
<protein>
    <recommendedName>
        <fullName evidence="5">Mid2 domain-containing protein</fullName>
    </recommendedName>
</protein>
<keyword evidence="4" id="KW-1185">Reference proteome</keyword>
<feature type="compositionally biased region" description="Polar residues" evidence="1">
    <location>
        <begin position="176"/>
        <end position="192"/>
    </location>
</feature>
<dbReference type="AlphaFoldDB" id="A0A1V6U8X3"/>
<proteinExistence type="predicted"/>
<dbReference type="STRING" id="36646.A0A1V6U8X3"/>
<comment type="caution">
    <text evidence="3">The sequence shown here is derived from an EMBL/GenBank/DDBJ whole genome shotgun (WGS) entry which is preliminary data.</text>
</comment>
<dbReference type="Proteomes" id="UP000191500">
    <property type="component" value="Unassembled WGS sequence"/>
</dbReference>
<feature type="region of interest" description="Disordered" evidence="1">
    <location>
        <begin position="176"/>
        <end position="242"/>
    </location>
</feature>
<keyword evidence="2" id="KW-0472">Membrane</keyword>
<dbReference type="EMBL" id="MDDG01000015">
    <property type="protein sequence ID" value="OQE34944.1"/>
    <property type="molecule type" value="Genomic_DNA"/>
</dbReference>
<sequence length="242" mass="25648">MTTTHPPTTTNGTTTTYLPMTTPFTAPKECSVYFVGTESRSSTTTLRAGLASYALLFETLSQPDKYKCLSSASNSNTVTYASLASGTASGSADTSFSLITKTVSPSRNTLTVTVPAMYGLNIGPRPMLASTKSNVDSAGLSIGAKAGIGVGVAVGVLLVIGLLILLYIRRYRDQQGQNASRKNKTVEGSSDCKSPKELSGQSGKYELPGSHPHAQEIEGDHQQPQELAGWRPPELDSAVYRY</sequence>
<feature type="transmembrane region" description="Helical" evidence="2">
    <location>
        <begin position="146"/>
        <end position="168"/>
    </location>
</feature>
<evidence type="ECO:0000256" key="2">
    <source>
        <dbReference type="SAM" id="Phobius"/>
    </source>
</evidence>
<evidence type="ECO:0000313" key="3">
    <source>
        <dbReference type="EMBL" id="OQE34944.1"/>
    </source>
</evidence>
<accession>A0A1V6U8X3</accession>
<gene>
    <name evidence="3" type="ORF">PENCOP_c015G04797</name>
</gene>
<organism evidence="3 4">
    <name type="scientific">Penicillium coprophilum</name>
    <dbReference type="NCBI Taxonomy" id="36646"/>
    <lineage>
        <taxon>Eukaryota</taxon>
        <taxon>Fungi</taxon>
        <taxon>Dikarya</taxon>
        <taxon>Ascomycota</taxon>
        <taxon>Pezizomycotina</taxon>
        <taxon>Eurotiomycetes</taxon>
        <taxon>Eurotiomycetidae</taxon>
        <taxon>Eurotiales</taxon>
        <taxon>Aspergillaceae</taxon>
        <taxon>Penicillium</taxon>
    </lineage>
</organism>
<feature type="compositionally biased region" description="Basic and acidic residues" evidence="1">
    <location>
        <begin position="213"/>
        <end position="223"/>
    </location>
</feature>